<dbReference type="InterPro" id="IPR036457">
    <property type="entry name" value="PPM-type-like_dom_sf"/>
</dbReference>
<evidence type="ECO:0000313" key="9">
    <source>
        <dbReference type="Proteomes" id="UP000694941"/>
    </source>
</evidence>
<keyword evidence="4 7" id="KW-0460">Magnesium</keyword>
<sequence length="340" mass="37136">MYARTRSMQLAITYGRVLTRALLNRINGVYSYSSNSTDVACVARCSSKRDLRLLTASCGFPKDWSTFSASLLRKGRFGDDACFIAKYKTSDVLGVADGVGGWRTYGIDPSLFSYSLMEACERLVSTGHFNPQCPAGIIAASYYELLESKQQIIGSSTACVIILNRTDHTVYTANIGDSGFLVVRQGRIIHRSEEQTHYFNTPYQLSLPPPSVTGQVLSDSPESAVTSSFQVQEGDLILVATDGLFDNLPENMILQELSKLRDQCVENVQQVVNSLALQARRLAFDATYLSPFALRARENGIDAVGGKPDDITILLAFVGGGDNLDLQTVVARNTGCMDYG</sequence>
<dbReference type="Pfam" id="PF13672">
    <property type="entry name" value="PP2C_2"/>
    <property type="match status" value="1"/>
</dbReference>
<dbReference type="InterPro" id="IPR001932">
    <property type="entry name" value="PPM-type_phosphatase-like_dom"/>
</dbReference>
<evidence type="ECO:0000256" key="6">
    <source>
        <dbReference type="ARBA" id="ARBA00023211"/>
    </source>
</evidence>
<evidence type="ECO:0000256" key="5">
    <source>
        <dbReference type="ARBA" id="ARBA00022912"/>
    </source>
</evidence>
<protein>
    <recommendedName>
        <fullName evidence="7">Protein phosphatase</fullName>
        <ecNumber evidence="7">3.1.3.16</ecNumber>
    </recommendedName>
</protein>
<dbReference type="PANTHER" id="PTHR12320">
    <property type="entry name" value="PROTEIN PHOSPHATASE 2C"/>
    <property type="match status" value="1"/>
</dbReference>
<dbReference type="InterPro" id="IPR039123">
    <property type="entry name" value="PPTC7"/>
</dbReference>
<evidence type="ECO:0000313" key="10">
    <source>
        <dbReference type="RefSeq" id="XP_013774892.1"/>
    </source>
</evidence>
<evidence type="ECO:0000256" key="4">
    <source>
        <dbReference type="ARBA" id="ARBA00022842"/>
    </source>
</evidence>
<comment type="catalytic activity">
    <reaction evidence="7">
        <text>O-phospho-L-threonyl-[protein] + H2O = L-threonyl-[protein] + phosphate</text>
        <dbReference type="Rhea" id="RHEA:47004"/>
        <dbReference type="Rhea" id="RHEA-COMP:11060"/>
        <dbReference type="Rhea" id="RHEA-COMP:11605"/>
        <dbReference type="ChEBI" id="CHEBI:15377"/>
        <dbReference type="ChEBI" id="CHEBI:30013"/>
        <dbReference type="ChEBI" id="CHEBI:43474"/>
        <dbReference type="ChEBI" id="CHEBI:61977"/>
        <dbReference type="EC" id="3.1.3.16"/>
    </reaction>
</comment>
<evidence type="ECO:0000256" key="1">
    <source>
        <dbReference type="ARBA" id="ARBA00001936"/>
    </source>
</evidence>
<reference evidence="10" key="1">
    <citation type="submission" date="2025-08" db="UniProtKB">
        <authorList>
            <consortium name="RefSeq"/>
        </authorList>
    </citation>
    <scope>IDENTIFICATION</scope>
    <source>
        <tissue evidence="10">Muscle</tissue>
    </source>
</reference>
<dbReference type="EC" id="3.1.3.16" evidence="7"/>
<dbReference type="RefSeq" id="XP_013774892.1">
    <property type="nucleotide sequence ID" value="XM_013919438.2"/>
</dbReference>
<feature type="domain" description="PPM-type phosphatase" evidence="8">
    <location>
        <begin position="65"/>
        <end position="318"/>
    </location>
</feature>
<organism evidence="9 10">
    <name type="scientific">Limulus polyphemus</name>
    <name type="common">Atlantic horseshoe crab</name>
    <dbReference type="NCBI Taxonomy" id="6850"/>
    <lineage>
        <taxon>Eukaryota</taxon>
        <taxon>Metazoa</taxon>
        <taxon>Ecdysozoa</taxon>
        <taxon>Arthropoda</taxon>
        <taxon>Chelicerata</taxon>
        <taxon>Merostomata</taxon>
        <taxon>Xiphosura</taxon>
        <taxon>Limulidae</taxon>
        <taxon>Limulus</taxon>
    </lineage>
</organism>
<keyword evidence="7" id="KW-0479">Metal-binding</keyword>
<evidence type="ECO:0000256" key="3">
    <source>
        <dbReference type="ARBA" id="ARBA00006702"/>
    </source>
</evidence>
<keyword evidence="9" id="KW-1185">Reference proteome</keyword>
<comment type="catalytic activity">
    <reaction evidence="7">
        <text>O-phospho-L-seryl-[protein] + H2O = L-seryl-[protein] + phosphate</text>
        <dbReference type="Rhea" id="RHEA:20629"/>
        <dbReference type="Rhea" id="RHEA-COMP:9863"/>
        <dbReference type="Rhea" id="RHEA-COMP:11604"/>
        <dbReference type="ChEBI" id="CHEBI:15377"/>
        <dbReference type="ChEBI" id="CHEBI:29999"/>
        <dbReference type="ChEBI" id="CHEBI:43474"/>
        <dbReference type="ChEBI" id="CHEBI:83421"/>
        <dbReference type="EC" id="3.1.3.16"/>
    </reaction>
</comment>
<keyword evidence="7" id="KW-0378">Hydrolase</keyword>
<dbReference type="PANTHER" id="PTHR12320:SF1">
    <property type="entry name" value="PROTEIN PHOSPHATASE PTC7 HOMOLOG"/>
    <property type="match status" value="1"/>
</dbReference>
<dbReference type="GeneID" id="106459780"/>
<keyword evidence="5 7" id="KW-0904">Protein phosphatase</keyword>
<dbReference type="PROSITE" id="PS51746">
    <property type="entry name" value="PPM_2"/>
    <property type="match status" value="1"/>
</dbReference>
<dbReference type="Proteomes" id="UP000694941">
    <property type="component" value="Unplaced"/>
</dbReference>
<gene>
    <name evidence="10" type="primary">LOC106459780</name>
</gene>
<dbReference type="Gene3D" id="3.60.40.10">
    <property type="entry name" value="PPM-type phosphatase domain"/>
    <property type="match status" value="1"/>
</dbReference>
<dbReference type="SUPFAM" id="SSF81606">
    <property type="entry name" value="PP2C-like"/>
    <property type="match status" value="1"/>
</dbReference>
<accession>A0ABM1B4W8</accession>
<name>A0ABM1B4W8_LIMPO</name>
<evidence type="ECO:0000256" key="2">
    <source>
        <dbReference type="ARBA" id="ARBA00001946"/>
    </source>
</evidence>
<dbReference type="SMART" id="SM00332">
    <property type="entry name" value="PP2Cc"/>
    <property type="match status" value="1"/>
</dbReference>
<proteinExistence type="inferred from homology"/>
<comment type="cofactor">
    <cofactor evidence="1 7">
        <name>Mn(2+)</name>
        <dbReference type="ChEBI" id="CHEBI:29035"/>
    </cofactor>
</comment>
<keyword evidence="6 7" id="KW-0464">Manganese</keyword>
<evidence type="ECO:0000256" key="7">
    <source>
        <dbReference type="RuleBase" id="RU366020"/>
    </source>
</evidence>
<evidence type="ECO:0000259" key="8">
    <source>
        <dbReference type="PROSITE" id="PS51746"/>
    </source>
</evidence>
<dbReference type="SMART" id="SM00331">
    <property type="entry name" value="PP2C_SIG"/>
    <property type="match status" value="1"/>
</dbReference>
<comment type="cofactor">
    <cofactor evidence="2 7">
        <name>Mg(2+)</name>
        <dbReference type="ChEBI" id="CHEBI:18420"/>
    </cofactor>
</comment>
<comment type="similarity">
    <text evidence="3 7">Belongs to the PP2C family.</text>
</comment>